<name>A0A382RRS1_9ZZZZ</name>
<proteinExistence type="predicted"/>
<dbReference type="InterPro" id="IPR023366">
    <property type="entry name" value="ATP_synth_asu-like_sf"/>
</dbReference>
<dbReference type="EMBL" id="UINC01123587">
    <property type="protein sequence ID" value="SVD00150.1"/>
    <property type="molecule type" value="Genomic_DNA"/>
</dbReference>
<evidence type="ECO:0008006" key="2">
    <source>
        <dbReference type="Google" id="ProtNLM"/>
    </source>
</evidence>
<sequence>MAVVLKPKRGTSTPDTGDLVSGEIAIDTSAKKLYIHDGSNVVEIGGGGAGGSTTEVTQAGHGFSIKDCVRHNSATPGWEKARANSAATLALGVVTAVDGNTFTVAQSGRYTLSSHGLTELGEWYYLSADTAGALTTTEPAFSQPLVYVEDANNVFVFPYR</sequence>
<organism evidence="1">
    <name type="scientific">marine metagenome</name>
    <dbReference type="NCBI Taxonomy" id="408172"/>
    <lineage>
        <taxon>unclassified sequences</taxon>
        <taxon>metagenomes</taxon>
        <taxon>ecological metagenomes</taxon>
    </lineage>
</organism>
<accession>A0A382RRS1</accession>
<evidence type="ECO:0000313" key="1">
    <source>
        <dbReference type="EMBL" id="SVD00150.1"/>
    </source>
</evidence>
<protein>
    <recommendedName>
        <fullName evidence="2">Major tropism determinant N-terminal domain-containing protein</fullName>
    </recommendedName>
</protein>
<dbReference type="AlphaFoldDB" id="A0A382RRS1"/>
<dbReference type="Gene3D" id="2.40.30.20">
    <property type="match status" value="1"/>
</dbReference>
<gene>
    <name evidence="1" type="ORF">METZ01_LOCUS353004</name>
</gene>
<feature type="non-terminal residue" evidence="1">
    <location>
        <position position="160"/>
    </location>
</feature>
<reference evidence="1" key="1">
    <citation type="submission" date="2018-05" db="EMBL/GenBank/DDBJ databases">
        <authorList>
            <person name="Lanie J.A."/>
            <person name="Ng W.-L."/>
            <person name="Kazmierczak K.M."/>
            <person name="Andrzejewski T.M."/>
            <person name="Davidsen T.M."/>
            <person name="Wayne K.J."/>
            <person name="Tettelin H."/>
            <person name="Glass J.I."/>
            <person name="Rusch D."/>
            <person name="Podicherti R."/>
            <person name="Tsui H.-C.T."/>
            <person name="Winkler M.E."/>
        </authorList>
    </citation>
    <scope>NUCLEOTIDE SEQUENCE</scope>
</reference>